<protein>
    <recommendedName>
        <fullName evidence="3">Cellulose biosynthesis protein BcsS</fullName>
    </recommendedName>
</protein>
<dbReference type="OrthoDB" id="9793561at2"/>
<reference evidence="2" key="1">
    <citation type="submission" date="2016-10" db="EMBL/GenBank/DDBJ databases">
        <authorList>
            <person name="Varghese N."/>
            <person name="Submissions S."/>
        </authorList>
    </citation>
    <scope>NUCLEOTIDE SEQUENCE [LARGE SCALE GENOMIC DNA]</scope>
    <source>
        <strain evidence="2">CGMCC 1.11014</strain>
    </source>
</reference>
<dbReference type="AlphaFoldDB" id="A0A1I7KTI2"/>
<dbReference type="InterPro" id="IPR010239">
    <property type="entry name" value="CHP02001"/>
</dbReference>
<dbReference type="EMBL" id="FPBO01000019">
    <property type="protein sequence ID" value="SFV00636.1"/>
    <property type="molecule type" value="Genomic_DNA"/>
</dbReference>
<proteinExistence type="predicted"/>
<dbReference type="Pfam" id="PF09694">
    <property type="entry name" value="Gcw_chp"/>
    <property type="match status" value="1"/>
</dbReference>
<dbReference type="STRING" id="1035707.SAMN05216552_101974"/>
<accession>A0A1I7KTI2</accession>
<dbReference type="Proteomes" id="UP000199391">
    <property type="component" value="Unassembled WGS sequence"/>
</dbReference>
<dbReference type="NCBIfam" id="TIGR02001">
    <property type="entry name" value="gcw_chp"/>
    <property type="match status" value="1"/>
</dbReference>
<sequence length="238" mass="25251">MAPAEPPLRKAAVAVALLCCWQAREAGAQLTGSVGVVSDYLYRGSSLSQGKPAAQLTLAYDSPDGWHAGVFAARVKLAGAARGSMQYIGYAGYARRLASGLSWDAGAAHYAYKPDSTQDYQELHAGLAADRVNARIAYSPDYLGLGIPTAYAEMNGSYPLWRDVSLFAHAGYLASLSASPLFGDMRQMDGRVGLGAELGGFRWQLAWDASRGRTSGYGWQKAASGSRGDVVVSVSRPF</sequence>
<evidence type="ECO:0000313" key="2">
    <source>
        <dbReference type="Proteomes" id="UP000199391"/>
    </source>
</evidence>
<organism evidence="1 2">
    <name type="scientific">Pseudoduganella namucuonensis</name>
    <dbReference type="NCBI Taxonomy" id="1035707"/>
    <lineage>
        <taxon>Bacteria</taxon>
        <taxon>Pseudomonadati</taxon>
        <taxon>Pseudomonadota</taxon>
        <taxon>Betaproteobacteria</taxon>
        <taxon>Burkholderiales</taxon>
        <taxon>Oxalobacteraceae</taxon>
        <taxon>Telluria group</taxon>
        <taxon>Pseudoduganella</taxon>
    </lineage>
</organism>
<evidence type="ECO:0000313" key="1">
    <source>
        <dbReference type="EMBL" id="SFV00636.1"/>
    </source>
</evidence>
<evidence type="ECO:0008006" key="3">
    <source>
        <dbReference type="Google" id="ProtNLM"/>
    </source>
</evidence>
<keyword evidence="2" id="KW-1185">Reference proteome</keyword>
<gene>
    <name evidence="1" type="ORF">SAMN05216552_101974</name>
</gene>
<name>A0A1I7KTI2_9BURK</name>